<feature type="compositionally biased region" description="Acidic residues" evidence="1">
    <location>
        <begin position="83"/>
        <end position="94"/>
    </location>
</feature>
<gene>
    <name evidence="2" type="ORF">PODLI_1B041420</name>
</gene>
<dbReference type="PANTHER" id="PTHR35558:SF1">
    <property type="entry name" value="ENDONUCLEASE_EXONUCLEASE_PHOSPHATASE DOMAIN-CONTAINING PROTEIN"/>
    <property type="match status" value="1"/>
</dbReference>
<organism evidence="2 3">
    <name type="scientific">Podarcis lilfordi</name>
    <name type="common">Lilford's wall lizard</name>
    <dbReference type="NCBI Taxonomy" id="74358"/>
    <lineage>
        <taxon>Eukaryota</taxon>
        <taxon>Metazoa</taxon>
        <taxon>Chordata</taxon>
        <taxon>Craniata</taxon>
        <taxon>Vertebrata</taxon>
        <taxon>Euteleostomi</taxon>
        <taxon>Lepidosauria</taxon>
        <taxon>Squamata</taxon>
        <taxon>Bifurcata</taxon>
        <taxon>Unidentata</taxon>
        <taxon>Episquamata</taxon>
        <taxon>Laterata</taxon>
        <taxon>Lacertibaenia</taxon>
        <taxon>Lacertidae</taxon>
        <taxon>Podarcis</taxon>
    </lineage>
</organism>
<proteinExistence type="predicted"/>
<evidence type="ECO:0000313" key="3">
    <source>
        <dbReference type="Proteomes" id="UP001178461"/>
    </source>
</evidence>
<dbReference type="AlphaFoldDB" id="A0AA35LNU2"/>
<keyword evidence="3" id="KW-1185">Reference proteome</keyword>
<evidence type="ECO:0008006" key="4">
    <source>
        <dbReference type="Google" id="ProtNLM"/>
    </source>
</evidence>
<feature type="region of interest" description="Disordered" evidence="1">
    <location>
        <begin position="335"/>
        <end position="357"/>
    </location>
</feature>
<sequence>MSLAYFRTHRLSPPPRRADLVHHPRRRRRHRRKRLQPLSRPRSSARHGGGGERKAKKKHILKKSKKSKPSDTEDESGKSSSDSDSDTPLEEYLGEDISGVPLRVHKRRANSHRKTFNGSLEWKGGALVEDVKTSTNVSTDFILDNHLSKRKRTEILNGDYVDMFTLLPPMKVSGKGEKKHTYGKRRYRTERNFENWLDGFQVFMGVISACYPKHSMHLAAYLAHVRRAYALAGEVAALTYDEDFRRNASLLPTTRWDLRDQNYWMEHVGPCVEKKPQDPFKSGKVELKRRRQCWEYNRGTCVCPGCKYLHECEKCLGNHLATSCFKGKQPFRGGRGHFHQGNRGAPGPSQRTARNSY</sequence>
<accession>A0AA35LNU2</accession>
<dbReference type="Proteomes" id="UP001178461">
    <property type="component" value="Chromosome W"/>
</dbReference>
<feature type="compositionally biased region" description="Basic residues" evidence="1">
    <location>
        <begin position="23"/>
        <end position="35"/>
    </location>
</feature>
<dbReference type="PANTHER" id="PTHR35558">
    <property type="entry name" value="SGNH_HYDRO DOMAIN-CONTAINING PROTEIN"/>
    <property type="match status" value="1"/>
</dbReference>
<dbReference type="EMBL" id="OX395145">
    <property type="protein sequence ID" value="CAI5799363.1"/>
    <property type="molecule type" value="Genomic_DNA"/>
</dbReference>
<feature type="compositionally biased region" description="Basic and acidic residues" evidence="1">
    <location>
        <begin position="68"/>
        <end position="77"/>
    </location>
</feature>
<evidence type="ECO:0000313" key="2">
    <source>
        <dbReference type="EMBL" id="CAI5799363.1"/>
    </source>
</evidence>
<reference evidence="2" key="1">
    <citation type="submission" date="2022-12" db="EMBL/GenBank/DDBJ databases">
        <authorList>
            <person name="Alioto T."/>
            <person name="Alioto T."/>
            <person name="Gomez Garrido J."/>
        </authorList>
    </citation>
    <scope>NUCLEOTIDE SEQUENCE</scope>
</reference>
<feature type="compositionally biased region" description="Basic residues" evidence="1">
    <location>
        <begin position="54"/>
        <end position="67"/>
    </location>
</feature>
<protein>
    <recommendedName>
        <fullName evidence="4">C3H1-type domain-containing protein</fullName>
    </recommendedName>
</protein>
<evidence type="ECO:0000256" key="1">
    <source>
        <dbReference type="SAM" id="MobiDB-lite"/>
    </source>
</evidence>
<feature type="region of interest" description="Disordered" evidence="1">
    <location>
        <begin position="1"/>
        <end position="97"/>
    </location>
</feature>
<name>A0AA35LNU2_9SAUR</name>